<gene>
    <name evidence="2" type="ORF">KHY67_06205</name>
</gene>
<evidence type="ECO:0000259" key="1">
    <source>
        <dbReference type="Pfam" id="PF09983"/>
    </source>
</evidence>
<comment type="caution">
    <text evidence="2">The sequence shown here is derived from an EMBL/GenBank/DDBJ whole genome shotgun (WGS) entry which is preliminary data.</text>
</comment>
<proteinExistence type="predicted"/>
<sequence>MGYGTRERIEAEQELFEWLQDTAGLPGGRAHGIANSLSNRTQLTIKRKALLNVLKAPDKGVQAPELFEVMLDRKIIALERGDLRHPGPNDIFTIHPPRLDGAQDGARQQGGAHQTPRLSAFRPASQFIGIRMHRLANAPLQTERNIDRLRMLDSWFARTETHLPIAATLNQRAYEIFNDEKALSEHLDGSFGRLLKRIGVDNDALHIIDLDRQRLEAFIPHGSAAPILVVENGDTYESLKYVLGEAGRDRVLGQQLGGIVYGAGGAVCTPGLLDETLAGVNYRKDHVLYWGDIDRSGVAETSRAREVCNVSIRLAKPFYRKMAQLQKERLHRGFDIEMAPRQSFPEHLDEISREVPLFARWMFLQTIREGKRIPQEIIPLEVLLE</sequence>
<dbReference type="InterPro" id="IPR024534">
    <property type="entry name" value="JetD_C"/>
</dbReference>
<reference evidence="2" key="1">
    <citation type="submission" date="2021-02" db="EMBL/GenBank/DDBJ databases">
        <title>Infant gut strain persistence is associated with maternal origin, phylogeny, and functional potential including surface adhesion and iron acquisition.</title>
        <authorList>
            <person name="Lou Y.C."/>
        </authorList>
    </citation>
    <scope>NUCLEOTIDE SEQUENCE</scope>
    <source>
        <strain evidence="2">L3_128_245G1_dasL3_128_245G1_concoct_49</strain>
    </source>
</reference>
<dbReference type="Proteomes" id="UP000738879">
    <property type="component" value="Unassembled WGS sequence"/>
</dbReference>
<evidence type="ECO:0000313" key="2">
    <source>
        <dbReference type="EMBL" id="MBS5147277.1"/>
    </source>
</evidence>
<dbReference type="EMBL" id="JAGZJA010000008">
    <property type="protein sequence ID" value="MBS5147277.1"/>
    <property type="molecule type" value="Genomic_DNA"/>
</dbReference>
<feature type="domain" description="Wadjet protein JetD C-terminal" evidence="1">
    <location>
        <begin position="224"/>
        <end position="383"/>
    </location>
</feature>
<dbReference type="AlphaFoldDB" id="A0A943BMP4"/>
<evidence type="ECO:0000313" key="3">
    <source>
        <dbReference type="Proteomes" id="UP000738879"/>
    </source>
</evidence>
<organism evidence="2 3">
    <name type="scientific">Collinsella intestinalis</name>
    <dbReference type="NCBI Taxonomy" id="147207"/>
    <lineage>
        <taxon>Bacteria</taxon>
        <taxon>Bacillati</taxon>
        <taxon>Actinomycetota</taxon>
        <taxon>Coriobacteriia</taxon>
        <taxon>Coriobacteriales</taxon>
        <taxon>Coriobacteriaceae</taxon>
        <taxon>Collinsella</taxon>
    </lineage>
</organism>
<dbReference type="Pfam" id="PF09983">
    <property type="entry name" value="JetD_C"/>
    <property type="match status" value="1"/>
</dbReference>
<name>A0A943BMP4_9ACTN</name>
<protein>
    <recommendedName>
        <fullName evidence="1">Wadjet protein JetD C-terminal domain-containing protein</fullName>
    </recommendedName>
</protein>
<accession>A0A943BMP4</accession>